<dbReference type="PROSITE" id="PS51318">
    <property type="entry name" value="TAT"/>
    <property type="match status" value="1"/>
</dbReference>
<feature type="chain" id="PRO_5013188483" description="Tat (Twin-arginine translocation) pathway signal sequence" evidence="1">
    <location>
        <begin position="30"/>
        <end position="159"/>
    </location>
</feature>
<keyword evidence="1" id="KW-0732">Signal</keyword>
<name>A0A212T7S5_9MICO</name>
<dbReference type="InterPro" id="IPR006311">
    <property type="entry name" value="TAT_signal"/>
</dbReference>
<dbReference type="OrthoDB" id="5155581at2"/>
<evidence type="ECO:0000313" key="2">
    <source>
        <dbReference type="EMBL" id="SNC61866.1"/>
    </source>
</evidence>
<dbReference type="RefSeq" id="WP_088817556.1">
    <property type="nucleotide sequence ID" value="NZ_FYEZ01000001.1"/>
</dbReference>
<dbReference type="EMBL" id="FYEZ01000001">
    <property type="protein sequence ID" value="SNC61866.1"/>
    <property type="molecule type" value="Genomic_DNA"/>
</dbReference>
<keyword evidence="3" id="KW-1185">Reference proteome</keyword>
<evidence type="ECO:0000313" key="3">
    <source>
        <dbReference type="Proteomes" id="UP000198122"/>
    </source>
</evidence>
<gene>
    <name evidence="2" type="ORF">SAMN05445756_0570</name>
</gene>
<reference evidence="2 3" key="1">
    <citation type="submission" date="2017-06" db="EMBL/GenBank/DDBJ databases">
        <authorList>
            <person name="Kim H.J."/>
            <person name="Triplett B.A."/>
        </authorList>
    </citation>
    <scope>NUCLEOTIDE SEQUENCE [LARGE SCALE GENOMIC DNA]</scope>
    <source>
        <strain evidence="2 3">DSM 22179</strain>
    </source>
</reference>
<evidence type="ECO:0000256" key="1">
    <source>
        <dbReference type="SAM" id="SignalP"/>
    </source>
</evidence>
<evidence type="ECO:0008006" key="4">
    <source>
        <dbReference type="Google" id="ProtNLM"/>
    </source>
</evidence>
<proteinExistence type="predicted"/>
<protein>
    <recommendedName>
        <fullName evidence="4">Tat (Twin-arginine translocation) pathway signal sequence</fullName>
    </recommendedName>
</protein>
<feature type="signal peptide" evidence="1">
    <location>
        <begin position="1"/>
        <end position="29"/>
    </location>
</feature>
<dbReference type="Proteomes" id="UP000198122">
    <property type="component" value="Unassembled WGS sequence"/>
</dbReference>
<dbReference type="AlphaFoldDB" id="A0A212T7S5"/>
<accession>A0A212T7S5</accession>
<organism evidence="2 3">
    <name type="scientific">Kytococcus aerolatus</name>
    <dbReference type="NCBI Taxonomy" id="592308"/>
    <lineage>
        <taxon>Bacteria</taxon>
        <taxon>Bacillati</taxon>
        <taxon>Actinomycetota</taxon>
        <taxon>Actinomycetes</taxon>
        <taxon>Micrococcales</taxon>
        <taxon>Kytococcaceae</taxon>
        <taxon>Kytococcus</taxon>
    </lineage>
</organism>
<sequence length="159" mass="16960">MTISRRTLVQGAAWTAPAIAVATTTPALAASPTPETPIVIDGEAEGSCKFPGRSRGQKAYRIAVHFSNESEVTGTVTIVDIVGPDGKELTWANDQNRDSYTIQPGGGDVVFFLLSDNSANISVEVTYTVAVDGKVYTLTETVAIPAFPPCEKDIWSPWE</sequence>